<sequence length="227" mass="24658">MMDEIDWVDIAPRAPHRYTVIWMHGLGADGHDFESIVPELGLPDGLGIRYCFPNAPVRPVTINGGMAMRAWYDIMDMSLERQVDKAGIAESSASILELIDREIAGGVSSENILLAGFSQGGVIALDAGLKCPHRLAGILALSCYLPTWPEIVPALSKANRSLPILMAHGLFDNVVARESGRAAFEALTSIGYSVVWKEYPMAHSVCLDEVGDIADFIRQCFHIGGHV</sequence>
<dbReference type="RefSeq" id="WP_014149462.1">
    <property type="nucleotide sequence ID" value="NC_016112.1"/>
</dbReference>
<dbReference type="InterPro" id="IPR003140">
    <property type="entry name" value="PLipase/COase/thioEstase"/>
</dbReference>
<dbReference type="Proteomes" id="UP000008315">
    <property type="component" value="Chromosome"/>
</dbReference>
<keyword evidence="5" id="KW-1185">Reference proteome</keyword>
<dbReference type="AlphaFoldDB" id="G4T2H0"/>
<evidence type="ECO:0000313" key="4">
    <source>
        <dbReference type="EMBL" id="CCE24699.1"/>
    </source>
</evidence>
<evidence type="ECO:0000256" key="2">
    <source>
        <dbReference type="ARBA" id="ARBA00022801"/>
    </source>
</evidence>
<feature type="domain" description="Phospholipase/carboxylesterase/thioesterase" evidence="3">
    <location>
        <begin position="10"/>
        <end position="220"/>
    </location>
</feature>
<dbReference type="GO" id="GO:0106435">
    <property type="term" value="F:carboxylesterase activity"/>
    <property type="evidence" value="ECO:0007669"/>
    <property type="project" value="UniProtKB-EC"/>
</dbReference>
<name>G4T2H0_META2</name>
<dbReference type="Gene3D" id="3.40.50.1820">
    <property type="entry name" value="alpha/beta hydrolase"/>
    <property type="match status" value="1"/>
</dbReference>
<dbReference type="InterPro" id="IPR029058">
    <property type="entry name" value="AB_hydrolase_fold"/>
</dbReference>
<dbReference type="PANTHER" id="PTHR10655:SF17">
    <property type="entry name" value="LYSOPHOSPHOLIPASE-LIKE PROTEIN 1"/>
    <property type="match status" value="1"/>
</dbReference>
<protein>
    <submittedName>
        <fullName evidence="4">Carboxylesterase 2</fullName>
        <ecNumber evidence="4">3.1.1.1</ecNumber>
    </submittedName>
</protein>
<evidence type="ECO:0000313" key="5">
    <source>
        <dbReference type="Proteomes" id="UP000008315"/>
    </source>
</evidence>
<dbReference type="PATRIC" id="fig|271065.3.peg.3127"/>
<proteinExistence type="inferred from homology"/>
<evidence type="ECO:0000259" key="3">
    <source>
        <dbReference type="Pfam" id="PF02230"/>
    </source>
</evidence>
<comment type="similarity">
    <text evidence="1">Belongs to the AB hydrolase superfamily. AB hydrolase 2 family.</text>
</comment>
<organism evidence="4 5">
    <name type="scientific">Methylotuvimicrobium alcaliphilum (strain DSM 19304 / NCIMB 14124 / VKM B-2133 / 20Z)</name>
    <name type="common">Methylomicrobium alcaliphilum</name>
    <dbReference type="NCBI Taxonomy" id="1091494"/>
    <lineage>
        <taxon>Bacteria</taxon>
        <taxon>Pseudomonadati</taxon>
        <taxon>Pseudomonadota</taxon>
        <taxon>Gammaproteobacteria</taxon>
        <taxon>Methylococcales</taxon>
        <taxon>Methylococcaceae</taxon>
        <taxon>Methylotuvimicrobium</taxon>
    </lineage>
</organism>
<dbReference type="EMBL" id="FO082060">
    <property type="protein sequence ID" value="CCE24699.1"/>
    <property type="molecule type" value="Genomic_DNA"/>
</dbReference>
<reference evidence="5" key="1">
    <citation type="journal article" date="2012" name="J. Bacteriol.">
        <title>Genome sequence of the haloalkaliphilic methanotrophic bacterium Methylomicrobium alcaliphilum 20Z.</title>
        <authorList>
            <person name="Vuilleumier S."/>
            <person name="Khmelenina V.N."/>
            <person name="Bringel F."/>
            <person name="Reshetnikov A.S."/>
            <person name="Lajus A."/>
            <person name="Mangenot S."/>
            <person name="Rouy Z."/>
            <person name="Op den Camp H.J."/>
            <person name="Jetten M.S."/>
            <person name="Dispirito A.A."/>
            <person name="Dunfield P."/>
            <person name="Klotz M.G."/>
            <person name="Semrau J.D."/>
            <person name="Stein L.Y."/>
            <person name="Barbe V."/>
            <person name="Medigue C."/>
            <person name="Trotsenko Y.A."/>
            <person name="Kalyuzhnaya M.G."/>
        </authorList>
    </citation>
    <scope>NUCLEOTIDE SEQUENCE [LARGE SCALE GENOMIC DNA]</scope>
    <source>
        <strain evidence="5">DSM 19304 / NCIMB 14124 / VKM B-2133 / 20Z</strain>
    </source>
</reference>
<dbReference type="SUPFAM" id="SSF53474">
    <property type="entry name" value="alpha/beta-Hydrolases"/>
    <property type="match status" value="1"/>
</dbReference>
<dbReference type="InterPro" id="IPR050565">
    <property type="entry name" value="LYPA1-2/EST-like"/>
</dbReference>
<accession>G4T2H0</accession>
<dbReference type="Pfam" id="PF02230">
    <property type="entry name" value="Abhydrolase_2"/>
    <property type="match status" value="1"/>
</dbReference>
<gene>
    <name evidence="4" type="primary">estB</name>
    <name evidence="4" type="ordered locus">MEALZ_3033</name>
</gene>
<dbReference type="PANTHER" id="PTHR10655">
    <property type="entry name" value="LYSOPHOSPHOLIPASE-RELATED"/>
    <property type="match status" value="1"/>
</dbReference>
<evidence type="ECO:0000256" key="1">
    <source>
        <dbReference type="ARBA" id="ARBA00006499"/>
    </source>
</evidence>
<dbReference type="KEGG" id="mah:MEALZ_3033"/>
<dbReference type="HOGENOM" id="CLU_049413_3_2_6"/>
<dbReference type="EC" id="3.1.1.1" evidence="4"/>
<keyword evidence="2 4" id="KW-0378">Hydrolase</keyword>
<dbReference type="STRING" id="1091494.MEALZ_3033"/>